<evidence type="ECO:0000256" key="8">
    <source>
        <dbReference type="ARBA" id="ARBA00025737"/>
    </source>
</evidence>
<dbReference type="EMBL" id="JAAKZV010000022">
    <property type="protein sequence ID" value="NGN63856.1"/>
    <property type="molecule type" value="Genomic_DNA"/>
</dbReference>
<evidence type="ECO:0000259" key="11">
    <source>
        <dbReference type="Pfam" id="PF20628"/>
    </source>
</evidence>
<dbReference type="NCBIfam" id="TIGR01413">
    <property type="entry name" value="Dyp_perox_fam"/>
    <property type="match status" value="1"/>
</dbReference>
<comment type="caution">
    <text evidence="12">The sequence shown here is derived from an EMBL/GenBank/DDBJ whole genome shotgun (WGS) entry which is preliminary data.</text>
</comment>
<dbReference type="PANTHER" id="PTHR30521">
    <property type="entry name" value="DEFERROCHELATASE/PEROXIDASE"/>
    <property type="match status" value="1"/>
</dbReference>
<organism evidence="12 13">
    <name type="scientific">Streptomyces coryli</name>
    <dbReference type="NCBI Taxonomy" id="1128680"/>
    <lineage>
        <taxon>Bacteria</taxon>
        <taxon>Bacillati</taxon>
        <taxon>Actinomycetota</taxon>
        <taxon>Actinomycetes</taxon>
        <taxon>Kitasatosporales</taxon>
        <taxon>Streptomycetaceae</taxon>
        <taxon>Streptomyces</taxon>
    </lineage>
</organism>
<proteinExistence type="inferred from homology"/>
<dbReference type="InterPro" id="IPR011008">
    <property type="entry name" value="Dimeric_a/b-barrel"/>
</dbReference>
<dbReference type="GO" id="GO:0005829">
    <property type="term" value="C:cytosol"/>
    <property type="evidence" value="ECO:0007669"/>
    <property type="project" value="TreeGrafter"/>
</dbReference>
<comment type="similarity">
    <text evidence="8">Belongs to the DyP-type peroxidase family.</text>
</comment>
<keyword evidence="6" id="KW-0560">Oxidoreductase</keyword>
<keyword evidence="7" id="KW-0408">Iron</keyword>
<dbReference type="InterPro" id="IPR006314">
    <property type="entry name" value="Dyp_peroxidase"/>
</dbReference>
<keyword evidence="2 12" id="KW-0575">Peroxidase</keyword>
<accession>A0A6G4TWN7</accession>
<evidence type="ECO:0000256" key="7">
    <source>
        <dbReference type="ARBA" id="ARBA00023004"/>
    </source>
</evidence>
<dbReference type="Pfam" id="PF20628">
    <property type="entry name" value="Dyp_perox_C"/>
    <property type="match status" value="1"/>
</dbReference>
<dbReference type="PROSITE" id="PS51404">
    <property type="entry name" value="DYP_PEROXIDASE"/>
    <property type="match status" value="1"/>
</dbReference>
<feature type="compositionally biased region" description="Basic and acidic residues" evidence="9">
    <location>
        <begin position="207"/>
        <end position="227"/>
    </location>
</feature>
<gene>
    <name evidence="12" type="ORF">G5C51_08030</name>
</gene>
<dbReference type="Pfam" id="PF04261">
    <property type="entry name" value="Dyp_perox_N"/>
    <property type="match status" value="1"/>
</dbReference>
<dbReference type="GO" id="GO:0046872">
    <property type="term" value="F:metal ion binding"/>
    <property type="evidence" value="ECO:0007669"/>
    <property type="project" value="UniProtKB-KW"/>
</dbReference>
<keyword evidence="4" id="KW-0479">Metal-binding</keyword>
<feature type="domain" description="Dyp-type peroxidase C-terminal" evidence="11">
    <location>
        <begin position="137"/>
        <end position="307"/>
    </location>
</feature>
<dbReference type="SUPFAM" id="SSF54909">
    <property type="entry name" value="Dimeric alpha+beta barrel"/>
    <property type="match status" value="1"/>
</dbReference>
<protein>
    <submittedName>
        <fullName evidence="12">Dyp-type peroxidase</fullName>
    </submittedName>
</protein>
<evidence type="ECO:0000256" key="2">
    <source>
        <dbReference type="ARBA" id="ARBA00022559"/>
    </source>
</evidence>
<keyword evidence="5" id="KW-0732">Signal</keyword>
<evidence type="ECO:0000256" key="6">
    <source>
        <dbReference type="ARBA" id="ARBA00023002"/>
    </source>
</evidence>
<evidence type="ECO:0000313" key="12">
    <source>
        <dbReference type="EMBL" id="NGN63856.1"/>
    </source>
</evidence>
<dbReference type="GO" id="GO:0004601">
    <property type="term" value="F:peroxidase activity"/>
    <property type="evidence" value="ECO:0007669"/>
    <property type="project" value="UniProtKB-KW"/>
</dbReference>
<dbReference type="GO" id="GO:0020037">
    <property type="term" value="F:heme binding"/>
    <property type="evidence" value="ECO:0007669"/>
    <property type="project" value="InterPro"/>
</dbReference>
<sequence length="318" mass="35437">MPGQLRDPVPPAQVRILVLDSTRREPEPVAALRHLLRSIERLPTSVAVGVGIGASWFTEGRARSLKLAAMPGFAGDVPDPRHTHGDVLVQFASSRQSPIAEAAESLRGAMGSGWRVRWQLDGFRPDNRAEGGRGLARNPFHFSEGFGNPDSERETRQRVLIRADQGLPEWSVGGSFQVVRIVQLATELWDADSVKEQEQLIGRRRDGRWLDGTPADERPDFATDPKGRMTPLDSHVRLAAPNRRRPPPIVRRSYSYDRGNGDTGLIFSCFQRDLRTGFEAVQKRLEHEAMAKYLLTTGGGYFFVPPTSPDWLEKIASK</sequence>
<evidence type="ECO:0000313" key="13">
    <source>
        <dbReference type="Proteomes" id="UP000481583"/>
    </source>
</evidence>
<dbReference type="AlphaFoldDB" id="A0A6G4TWN7"/>
<evidence type="ECO:0000259" key="10">
    <source>
        <dbReference type="Pfam" id="PF04261"/>
    </source>
</evidence>
<evidence type="ECO:0000256" key="4">
    <source>
        <dbReference type="ARBA" id="ARBA00022723"/>
    </source>
</evidence>
<feature type="region of interest" description="Disordered" evidence="9">
    <location>
        <begin position="207"/>
        <end position="229"/>
    </location>
</feature>
<comment type="cofactor">
    <cofactor evidence="1">
        <name>heme b</name>
        <dbReference type="ChEBI" id="CHEBI:60344"/>
    </cofactor>
</comment>
<name>A0A6G4TWN7_9ACTN</name>
<reference evidence="12 13" key="1">
    <citation type="submission" date="2020-02" db="EMBL/GenBank/DDBJ databases">
        <title>Whole-genome analyses of novel actinobacteria.</title>
        <authorList>
            <person name="Sahin N."/>
        </authorList>
    </citation>
    <scope>NUCLEOTIDE SEQUENCE [LARGE SCALE GENOMIC DNA]</scope>
    <source>
        <strain evidence="12 13">A7024</strain>
    </source>
</reference>
<dbReference type="Proteomes" id="UP000481583">
    <property type="component" value="Unassembled WGS sequence"/>
</dbReference>
<feature type="domain" description="Dyp-type peroxidase N-terminal" evidence="10">
    <location>
        <begin position="44"/>
        <end position="124"/>
    </location>
</feature>
<feature type="region of interest" description="Disordered" evidence="9">
    <location>
        <begin position="129"/>
        <end position="151"/>
    </location>
</feature>
<evidence type="ECO:0000256" key="3">
    <source>
        <dbReference type="ARBA" id="ARBA00022617"/>
    </source>
</evidence>
<keyword evidence="3" id="KW-0349">Heme</keyword>
<dbReference type="PANTHER" id="PTHR30521:SF4">
    <property type="entry name" value="DEFERROCHELATASE"/>
    <property type="match status" value="1"/>
</dbReference>
<dbReference type="InterPro" id="IPR048327">
    <property type="entry name" value="Dyp_perox_N"/>
</dbReference>
<keyword evidence="13" id="KW-1185">Reference proteome</keyword>
<evidence type="ECO:0000256" key="5">
    <source>
        <dbReference type="ARBA" id="ARBA00022729"/>
    </source>
</evidence>
<evidence type="ECO:0000256" key="9">
    <source>
        <dbReference type="SAM" id="MobiDB-lite"/>
    </source>
</evidence>
<evidence type="ECO:0000256" key="1">
    <source>
        <dbReference type="ARBA" id="ARBA00001970"/>
    </source>
</evidence>
<dbReference type="InterPro" id="IPR048328">
    <property type="entry name" value="Dyp_perox_C"/>
</dbReference>